<keyword evidence="1" id="KW-1133">Transmembrane helix</keyword>
<dbReference type="Proteomes" id="UP001597187">
    <property type="component" value="Unassembled WGS sequence"/>
</dbReference>
<feature type="transmembrane region" description="Helical" evidence="1">
    <location>
        <begin position="34"/>
        <end position="60"/>
    </location>
</feature>
<gene>
    <name evidence="2" type="ORF">ACFSBT_16345</name>
</gene>
<keyword evidence="1" id="KW-0472">Membrane</keyword>
<dbReference type="RefSeq" id="WP_250874786.1">
    <property type="nucleotide sequence ID" value="NZ_JALXFV010000008.1"/>
</dbReference>
<feature type="transmembrane region" description="Helical" evidence="1">
    <location>
        <begin position="66"/>
        <end position="88"/>
    </location>
</feature>
<evidence type="ECO:0008006" key="4">
    <source>
        <dbReference type="Google" id="ProtNLM"/>
    </source>
</evidence>
<reference evidence="2 3" key="1">
    <citation type="journal article" date="2019" name="Int. J. Syst. Evol. Microbiol.">
        <title>The Global Catalogue of Microorganisms (GCM) 10K type strain sequencing project: providing services to taxonomists for standard genome sequencing and annotation.</title>
        <authorList>
            <consortium name="The Broad Institute Genomics Platform"/>
            <consortium name="The Broad Institute Genome Sequencing Center for Infectious Disease"/>
            <person name="Wu L."/>
            <person name="Ma J."/>
        </authorList>
    </citation>
    <scope>NUCLEOTIDE SEQUENCE [LARGE SCALE GENOMIC DNA]</scope>
    <source>
        <strain evidence="2 3">CGMCC 1.12563</strain>
    </source>
</reference>
<evidence type="ECO:0000313" key="2">
    <source>
        <dbReference type="EMBL" id="MFD1514853.1"/>
    </source>
</evidence>
<comment type="caution">
    <text evidence="2">The sequence shown here is derived from an EMBL/GenBank/DDBJ whole genome shotgun (WGS) entry which is preliminary data.</text>
</comment>
<dbReference type="AlphaFoldDB" id="A0ABD6AY71"/>
<dbReference type="EMBL" id="JBHUDC010000008">
    <property type="protein sequence ID" value="MFD1514853.1"/>
    <property type="molecule type" value="Genomic_DNA"/>
</dbReference>
<keyword evidence="3" id="KW-1185">Reference proteome</keyword>
<organism evidence="2 3">
    <name type="scientific">Halomarina rubra</name>
    <dbReference type="NCBI Taxonomy" id="2071873"/>
    <lineage>
        <taxon>Archaea</taxon>
        <taxon>Methanobacteriati</taxon>
        <taxon>Methanobacteriota</taxon>
        <taxon>Stenosarchaea group</taxon>
        <taxon>Halobacteria</taxon>
        <taxon>Halobacteriales</taxon>
        <taxon>Natronomonadaceae</taxon>
        <taxon>Halomarina</taxon>
    </lineage>
</organism>
<evidence type="ECO:0000256" key="1">
    <source>
        <dbReference type="SAM" id="Phobius"/>
    </source>
</evidence>
<name>A0ABD6AY71_9EURY</name>
<sequence length="114" mass="11786">MSELPCVSCGVEITAEASNCPDCGQRQMTRATAIAYTTVGVPAVLLALGGSVVVGVPSVLDQTIGLAGLVLTLLAAYCLVSLGFLHAYAKRRRLLQQPTAATHEDPGQSATETQ</sequence>
<keyword evidence="1" id="KW-0812">Transmembrane</keyword>
<proteinExistence type="predicted"/>
<evidence type="ECO:0000313" key="3">
    <source>
        <dbReference type="Proteomes" id="UP001597187"/>
    </source>
</evidence>
<accession>A0ABD6AY71</accession>
<protein>
    <recommendedName>
        <fullName evidence="4">Zinc ribbon domain-containing protein</fullName>
    </recommendedName>
</protein>